<gene>
    <name evidence="2" type="ORF">ACFQJ4_06235</name>
</gene>
<dbReference type="InterPro" id="IPR000086">
    <property type="entry name" value="NUDIX_hydrolase_dom"/>
</dbReference>
<reference evidence="2 3" key="1">
    <citation type="journal article" date="2019" name="Int. J. Syst. Evol. Microbiol.">
        <title>The Global Catalogue of Microorganisms (GCM) 10K type strain sequencing project: providing services to taxonomists for standard genome sequencing and annotation.</title>
        <authorList>
            <consortium name="The Broad Institute Genomics Platform"/>
            <consortium name="The Broad Institute Genome Sequencing Center for Infectious Disease"/>
            <person name="Wu L."/>
            <person name="Ma J."/>
        </authorList>
    </citation>
    <scope>NUCLEOTIDE SEQUENCE [LARGE SCALE GENOMIC DNA]</scope>
    <source>
        <strain evidence="2 3">DT85</strain>
    </source>
</reference>
<organism evidence="2 3">
    <name type="scientific">Halosegnis marinus</name>
    <dbReference type="NCBI Taxonomy" id="3034023"/>
    <lineage>
        <taxon>Archaea</taxon>
        <taxon>Methanobacteriati</taxon>
        <taxon>Methanobacteriota</taxon>
        <taxon>Stenosarchaea group</taxon>
        <taxon>Halobacteria</taxon>
        <taxon>Halobacteriales</taxon>
        <taxon>Natronomonadaceae</taxon>
        <taxon>Halosegnis</taxon>
    </lineage>
</organism>
<dbReference type="Pfam" id="PF00293">
    <property type="entry name" value="NUDIX"/>
    <property type="match status" value="1"/>
</dbReference>
<evidence type="ECO:0000313" key="3">
    <source>
        <dbReference type="Proteomes" id="UP001596398"/>
    </source>
</evidence>
<dbReference type="RefSeq" id="WP_276235937.1">
    <property type="nucleotide sequence ID" value="NZ_CP119802.1"/>
</dbReference>
<name>A0ABD5ZMW4_9EURY</name>
<dbReference type="EMBL" id="JBHTAP010000001">
    <property type="protein sequence ID" value="MFC7234917.1"/>
    <property type="molecule type" value="Genomic_DNA"/>
</dbReference>
<keyword evidence="3" id="KW-1185">Reference proteome</keyword>
<dbReference type="Proteomes" id="UP001596398">
    <property type="component" value="Unassembled WGS sequence"/>
</dbReference>
<protein>
    <submittedName>
        <fullName evidence="2">NUDIX domain-containing protein</fullName>
    </submittedName>
</protein>
<accession>A0ABD5ZMW4</accession>
<dbReference type="SUPFAM" id="SSF55811">
    <property type="entry name" value="Nudix"/>
    <property type="match status" value="1"/>
</dbReference>
<sequence length="153" mass="16262">MENTLSEFGYVVNVDCAVVRDGEYLLIRRADGEDHAAGLLGLPGGKLEAPPVESDVLERTARRDLREEVGVAVGDVTLLAGSTFETDAGTPCLNVLAVCEHESGAGEVRAPEEVAAVEWCSASALADREDVPGFTREDVECVEAFRAGNRAEN</sequence>
<dbReference type="PANTHER" id="PTHR43736:SF1">
    <property type="entry name" value="DIHYDRONEOPTERIN TRIPHOSPHATE DIPHOSPHATASE"/>
    <property type="match status" value="1"/>
</dbReference>
<dbReference type="Gene3D" id="3.90.79.10">
    <property type="entry name" value="Nucleoside Triphosphate Pyrophosphohydrolase"/>
    <property type="match status" value="1"/>
</dbReference>
<evidence type="ECO:0000313" key="2">
    <source>
        <dbReference type="EMBL" id="MFC7234917.1"/>
    </source>
</evidence>
<dbReference type="PANTHER" id="PTHR43736">
    <property type="entry name" value="ADP-RIBOSE PYROPHOSPHATASE"/>
    <property type="match status" value="1"/>
</dbReference>
<dbReference type="InterPro" id="IPR015797">
    <property type="entry name" value="NUDIX_hydrolase-like_dom_sf"/>
</dbReference>
<evidence type="ECO:0000259" key="1">
    <source>
        <dbReference type="PROSITE" id="PS51462"/>
    </source>
</evidence>
<comment type="caution">
    <text evidence="2">The sequence shown here is derived from an EMBL/GenBank/DDBJ whole genome shotgun (WGS) entry which is preliminary data.</text>
</comment>
<dbReference type="GeneID" id="79266590"/>
<proteinExistence type="predicted"/>
<dbReference type="AlphaFoldDB" id="A0ABD5ZMW4"/>
<feature type="domain" description="Nudix hydrolase" evidence="1">
    <location>
        <begin position="9"/>
        <end position="144"/>
    </location>
</feature>
<dbReference type="PROSITE" id="PS51462">
    <property type="entry name" value="NUDIX"/>
    <property type="match status" value="1"/>
</dbReference>